<dbReference type="STRING" id="68895.RR42_s0078"/>
<dbReference type="EMBL" id="CP010537">
    <property type="protein sequence ID" value="AJG21676.1"/>
    <property type="molecule type" value="Genomic_DNA"/>
</dbReference>
<keyword evidence="3" id="KW-1185">Reference proteome</keyword>
<protein>
    <recommendedName>
        <fullName evidence="4">Ig-like domain-containing protein</fullName>
    </recommendedName>
</protein>
<gene>
    <name evidence="2" type="ORF">RR42_s0078</name>
</gene>
<dbReference type="Proteomes" id="UP000031843">
    <property type="component" value="Chromosome secondary"/>
</dbReference>
<name>A0A0C4YM67_9BURK</name>
<evidence type="ECO:0000256" key="1">
    <source>
        <dbReference type="SAM" id="SignalP"/>
    </source>
</evidence>
<dbReference type="PROSITE" id="PS51257">
    <property type="entry name" value="PROKAR_LIPOPROTEIN"/>
    <property type="match status" value="1"/>
</dbReference>
<sequence length="451" mass="45099">MRNTKTWPAWLACAAMALLMAGCGGGGGSSGAASPTTASTAADTTPVKYSVTLTMTSGQVGVGRSISMSASVVDSKGADVTSSSTFAWTSSSNAIATVVPAANGSATITGVAVGTATIQVVATVKAADNSTTQLPAQTATVAVQPTAVSYNLALSNPVLSLVDGQVQPVTATLVDGNGGDVSAAVHDWAWASSISNVQVSAAQNAASLTGVNSSDTAAAVGTVTVSVTAPNGIAVSGQMLVTVQKNTGYTYRLELSQGGVPINALSVLNGYPQIFNARVIRSDSHDSTADFDGTWRYAATSPTLSVAADPATRQATLSTSIVIGTPTVQSLLQVSAASSKIAGTPKASLTVTEQPKWALVYNGPQPLKLLLSLPVPTPVTATLMNFGANAPYLGCTGWSWTSSANVAFAGGVNAAQIVVTPLALGDFTVTATCTAGPELQPISITIPGTVS</sequence>
<evidence type="ECO:0000313" key="2">
    <source>
        <dbReference type="EMBL" id="AJG21676.1"/>
    </source>
</evidence>
<dbReference type="RefSeq" id="WP_052494839.1">
    <property type="nucleotide sequence ID" value="NZ_CP010537.1"/>
</dbReference>
<organism evidence="2 3">
    <name type="scientific">Cupriavidus basilensis</name>
    <dbReference type="NCBI Taxonomy" id="68895"/>
    <lineage>
        <taxon>Bacteria</taxon>
        <taxon>Pseudomonadati</taxon>
        <taxon>Pseudomonadota</taxon>
        <taxon>Betaproteobacteria</taxon>
        <taxon>Burkholderiales</taxon>
        <taxon>Burkholderiaceae</taxon>
        <taxon>Cupriavidus</taxon>
    </lineage>
</organism>
<proteinExistence type="predicted"/>
<evidence type="ECO:0008006" key="4">
    <source>
        <dbReference type="Google" id="ProtNLM"/>
    </source>
</evidence>
<feature type="chain" id="PRO_5002185749" description="Ig-like domain-containing protein" evidence="1">
    <location>
        <begin position="33"/>
        <end position="451"/>
    </location>
</feature>
<dbReference type="OrthoDB" id="8970988at2"/>
<keyword evidence="1" id="KW-0732">Signal</keyword>
<feature type="signal peptide" evidence="1">
    <location>
        <begin position="1"/>
        <end position="32"/>
    </location>
</feature>
<dbReference type="Gene3D" id="2.60.40.1080">
    <property type="match status" value="1"/>
</dbReference>
<dbReference type="AlphaFoldDB" id="A0A0C4YM67"/>
<accession>A0A0C4YM67</accession>
<reference evidence="2 3" key="1">
    <citation type="journal article" date="2015" name="Genome Announc.">
        <title>Complete Genome Sequence of Cupriavidus basilensis 4G11, Isolated from the Oak Ridge Field Research Center Site.</title>
        <authorList>
            <person name="Ray J."/>
            <person name="Waters R.J."/>
            <person name="Skerker J.M."/>
            <person name="Kuehl J.V."/>
            <person name="Price M.N."/>
            <person name="Huang J."/>
            <person name="Chakraborty R."/>
            <person name="Arkin A.P."/>
            <person name="Deutschbauer A."/>
        </authorList>
    </citation>
    <scope>NUCLEOTIDE SEQUENCE [LARGE SCALE GENOMIC DNA]</scope>
    <source>
        <strain evidence="2">4G11</strain>
    </source>
</reference>
<dbReference type="KEGG" id="cbw:RR42_s0078"/>
<evidence type="ECO:0000313" key="3">
    <source>
        <dbReference type="Proteomes" id="UP000031843"/>
    </source>
</evidence>